<comment type="caution">
    <text evidence="1">The sequence shown here is derived from an EMBL/GenBank/DDBJ whole genome shotgun (WGS) entry which is preliminary data.</text>
</comment>
<organism evidence="1 2">
    <name type="scientific">Meloidogyne enterolobii</name>
    <name type="common">Root-knot nematode worm</name>
    <name type="synonym">Meloidogyne mayaguensis</name>
    <dbReference type="NCBI Taxonomy" id="390850"/>
    <lineage>
        <taxon>Eukaryota</taxon>
        <taxon>Metazoa</taxon>
        <taxon>Ecdysozoa</taxon>
        <taxon>Nematoda</taxon>
        <taxon>Chromadorea</taxon>
        <taxon>Rhabditida</taxon>
        <taxon>Tylenchina</taxon>
        <taxon>Tylenchomorpha</taxon>
        <taxon>Tylenchoidea</taxon>
        <taxon>Meloidogynidae</taxon>
        <taxon>Meloidogyninae</taxon>
        <taxon>Meloidogyne</taxon>
    </lineage>
</organism>
<reference evidence="1" key="1">
    <citation type="submission" date="2023-11" db="EMBL/GenBank/DDBJ databases">
        <authorList>
            <person name="Poullet M."/>
        </authorList>
    </citation>
    <scope>NUCLEOTIDE SEQUENCE</scope>
    <source>
        <strain evidence="1">E1834</strain>
    </source>
</reference>
<sequence>MSILMNSELVQRLTTQLLDPKCVLNLDGLLDCVIALFYDCNYPVLKRTQKTIETFLDRNEHLVKSLIDCRISNINFRIIKVIGRGAFGEVQLVRNIQNNQVYAMKMLDKDKMYMVMEFMPGGDMVNLMANHDIPEDWAQFYTAELVLALDAIHSLGYIHRDVKPDNMLISADGHIKLADFGTCIRMNKVNIF</sequence>
<dbReference type="EMBL" id="CAVMJV010000023">
    <property type="protein sequence ID" value="CAK5072819.1"/>
    <property type="molecule type" value="Genomic_DNA"/>
</dbReference>
<keyword evidence="2" id="KW-1185">Reference proteome</keyword>
<evidence type="ECO:0000313" key="2">
    <source>
        <dbReference type="Proteomes" id="UP001497535"/>
    </source>
</evidence>
<dbReference type="Proteomes" id="UP001497535">
    <property type="component" value="Unassembled WGS sequence"/>
</dbReference>
<proteinExistence type="predicted"/>
<evidence type="ECO:0000313" key="1">
    <source>
        <dbReference type="EMBL" id="CAK5072819.1"/>
    </source>
</evidence>
<accession>A0ACB0Z1U2</accession>
<protein>
    <submittedName>
        <fullName evidence="1">Uncharacterized protein</fullName>
    </submittedName>
</protein>
<gene>
    <name evidence="1" type="ORF">MENTE1834_LOCUS19456</name>
</gene>
<name>A0ACB0Z1U2_MELEN</name>